<comment type="caution">
    <text evidence="2">The sequence shown here is derived from an EMBL/GenBank/DDBJ whole genome shotgun (WGS) entry which is preliminary data.</text>
</comment>
<accession>A0ABP0FE82</accession>
<protein>
    <submittedName>
        <fullName evidence="2">Uncharacterized protein</fullName>
    </submittedName>
</protein>
<keyword evidence="1" id="KW-0472">Membrane</keyword>
<feature type="transmembrane region" description="Helical" evidence="1">
    <location>
        <begin position="101"/>
        <end position="118"/>
    </location>
</feature>
<reference evidence="2 3" key="1">
    <citation type="submission" date="2024-02" db="EMBL/GenBank/DDBJ databases">
        <authorList>
            <person name="Daric V."/>
            <person name="Darras S."/>
        </authorList>
    </citation>
    <scope>NUCLEOTIDE SEQUENCE [LARGE SCALE GENOMIC DNA]</scope>
</reference>
<evidence type="ECO:0000256" key="1">
    <source>
        <dbReference type="SAM" id="Phobius"/>
    </source>
</evidence>
<sequence>MPFITRRLLSKVQQPLVNAAKAADTVKASVLVHGVPNSKPTKVKDPTEAGTGEIGWTTQSREELARVFPHMVAKQDYHISMVKKGIPVHKSGPYDSIQTKVFYGSTFILFAYFMYLYYEMIKNS</sequence>
<keyword evidence="3" id="KW-1185">Reference proteome</keyword>
<name>A0ABP0FE82_CLALP</name>
<evidence type="ECO:0000313" key="2">
    <source>
        <dbReference type="EMBL" id="CAK8676652.1"/>
    </source>
</evidence>
<gene>
    <name evidence="2" type="ORF">CVLEPA_LOCUS6103</name>
</gene>
<dbReference type="Proteomes" id="UP001642483">
    <property type="component" value="Unassembled WGS sequence"/>
</dbReference>
<dbReference type="EMBL" id="CAWYQH010000035">
    <property type="protein sequence ID" value="CAK8676652.1"/>
    <property type="molecule type" value="Genomic_DNA"/>
</dbReference>
<keyword evidence="1" id="KW-0812">Transmembrane</keyword>
<evidence type="ECO:0000313" key="3">
    <source>
        <dbReference type="Proteomes" id="UP001642483"/>
    </source>
</evidence>
<organism evidence="2 3">
    <name type="scientific">Clavelina lepadiformis</name>
    <name type="common">Light-bulb sea squirt</name>
    <name type="synonym">Ascidia lepadiformis</name>
    <dbReference type="NCBI Taxonomy" id="159417"/>
    <lineage>
        <taxon>Eukaryota</taxon>
        <taxon>Metazoa</taxon>
        <taxon>Chordata</taxon>
        <taxon>Tunicata</taxon>
        <taxon>Ascidiacea</taxon>
        <taxon>Aplousobranchia</taxon>
        <taxon>Clavelinidae</taxon>
        <taxon>Clavelina</taxon>
    </lineage>
</organism>
<keyword evidence="1" id="KW-1133">Transmembrane helix</keyword>
<proteinExistence type="predicted"/>